<feature type="region of interest" description="Disordered" evidence="1">
    <location>
        <begin position="587"/>
        <end position="609"/>
    </location>
</feature>
<evidence type="ECO:0000313" key="3">
    <source>
        <dbReference type="EMBL" id="RMX69665.1"/>
    </source>
</evidence>
<protein>
    <recommendedName>
        <fullName evidence="2">Endonuclease/exonuclease/phosphatase domain-containing protein</fullName>
    </recommendedName>
</protein>
<dbReference type="Pfam" id="PF03372">
    <property type="entry name" value="Exo_endo_phos"/>
    <property type="match status" value="1"/>
</dbReference>
<dbReference type="VEuPathDB" id="FungiDB:DD237_005717"/>
<dbReference type="EMBL" id="QLLG01000017">
    <property type="protein sequence ID" value="RMX69665.1"/>
    <property type="molecule type" value="Genomic_DNA"/>
</dbReference>
<feature type="compositionally biased region" description="Polar residues" evidence="1">
    <location>
        <begin position="590"/>
        <end position="603"/>
    </location>
</feature>
<dbReference type="InterPro" id="IPR005135">
    <property type="entry name" value="Endo/exonuclease/phosphatase"/>
</dbReference>
<dbReference type="SUPFAM" id="SSF56219">
    <property type="entry name" value="DNase I-like"/>
    <property type="match status" value="1"/>
</dbReference>
<dbReference type="Gene3D" id="3.60.10.10">
    <property type="entry name" value="Endonuclease/exonuclease/phosphatase"/>
    <property type="match status" value="1"/>
</dbReference>
<dbReference type="GO" id="GO:0003824">
    <property type="term" value="F:catalytic activity"/>
    <property type="evidence" value="ECO:0007669"/>
    <property type="project" value="InterPro"/>
</dbReference>
<name>A0A3M6VS13_9STRA</name>
<dbReference type="AlphaFoldDB" id="A0A3M6VS13"/>
<sequence>MNINGLNAPGRDGTAARSMFTKLLADYHVVSLQETKFTTADRLRLVSHYINSADSRSQVFWSHRDDADFTGRDGVALVLSGAHPLKNVADVTTVYAPADSFANYLVVEATLGSCSLFLHVVYAPVQVPARKRFFASLPTQFPDEACHLILGDLNVPLDPLLDECIPYPHDLGRDELQSWMLELGVLDPWRATFPDRRVFSGPNQRNRIDYCLLSPTLYDLSYRSSRYVTDKCWYHEDHYPLEFRLASPSMPTSKRLPWKCPRWLLKVPIVAATLEGTLNCLCDRLRWFRGNNPGVLLDDHKEADRAFLQAMQRSLRNRDDERLAKLRADLRMAKALDAVGSSLDSRAAVATAKHDLQVLQDTFTARREKMKFDLDVTDGERGSAYFFRSPSPSVHRVSIPSVTTASGSLTSDPDAMAAEHRRYWGSVFQSPSRDLQVESDRRRYDPVALHGLLEHATARLTDAQRQALDAPTTAHDLYWAITKSPTGRSAGYDGLPAEYYQLYPQRWAQVFEMVYANNLERGFMTKSQRKAYISLLFKGGDRSLPSNYRPITLLNHDAKFGSKVLAWRLRTILPTLLHPDQTGFVGGPSATPSFDSKTSSPSRSALVGTRQAPFSWTLPRPSIVSSGER</sequence>
<dbReference type="Proteomes" id="UP000282087">
    <property type="component" value="Unassembled WGS sequence"/>
</dbReference>
<evidence type="ECO:0000313" key="4">
    <source>
        <dbReference type="Proteomes" id="UP000282087"/>
    </source>
</evidence>
<proteinExistence type="predicted"/>
<reference evidence="3 4" key="1">
    <citation type="submission" date="2018-06" db="EMBL/GenBank/DDBJ databases">
        <title>Comparative genomics of downy mildews reveals potential adaptations to biotrophy.</title>
        <authorList>
            <person name="Fletcher K."/>
            <person name="Klosterman S.J."/>
            <person name="Derevnina L."/>
            <person name="Martin F."/>
            <person name="Koike S."/>
            <person name="Reyes Chin-Wo S."/>
            <person name="Mou B."/>
            <person name="Michelmore R."/>
        </authorList>
    </citation>
    <scope>NUCLEOTIDE SEQUENCE [LARGE SCALE GENOMIC DNA]</scope>
    <source>
        <strain evidence="3 4">R14</strain>
    </source>
</reference>
<dbReference type="InterPro" id="IPR036691">
    <property type="entry name" value="Endo/exonu/phosph_ase_sf"/>
</dbReference>
<dbReference type="VEuPathDB" id="FungiDB:DD237_003608"/>
<accession>A0A3M6VS13</accession>
<dbReference type="VEuPathDB" id="FungiDB:DD237_007532"/>
<organism evidence="3 4">
    <name type="scientific">Peronospora effusa</name>
    <dbReference type="NCBI Taxonomy" id="542832"/>
    <lineage>
        <taxon>Eukaryota</taxon>
        <taxon>Sar</taxon>
        <taxon>Stramenopiles</taxon>
        <taxon>Oomycota</taxon>
        <taxon>Peronosporomycetes</taxon>
        <taxon>Peronosporales</taxon>
        <taxon>Peronosporaceae</taxon>
        <taxon>Peronospora</taxon>
    </lineage>
</organism>
<gene>
    <name evidence="3" type="ORF">DD238_002474</name>
</gene>
<evidence type="ECO:0000256" key="1">
    <source>
        <dbReference type="SAM" id="MobiDB-lite"/>
    </source>
</evidence>
<comment type="caution">
    <text evidence="3">The sequence shown here is derived from an EMBL/GenBank/DDBJ whole genome shotgun (WGS) entry which is preliminary data.</text>
</comment>
<feature type="domain" description="Endonuclease/exonuclease/phosphatase" evidence="2">
    <location>
        <begin position="2"/>
        <end position="220"/>
    </location>
</feature>
<evidence type="ECO:0000259" key="2">
    <source>
        <dbReference type="Pfam" id="PF03372"/>
    </source>
</evidence>
<keyword evidence="4" id="KW-1185">Reference proteome</keyword>
<dbReference type="STRING" id="542832.A0A3M6VS13"/>
<dbReference type="PANTHER" id="PTHR19446">
    <property type="entry name" value="REVERSE TRANSCRIPTASES"/>
    <property type="match status" value="1"/>
</dbReference>